<feature type="domain" description="Metallo-beta-lactamase" evidence="6">
    <location>
        <begin position="60"/>
        <end position="267"/>
    </location>
</feature>
<name>A0ABN7ZGC8_9BURK</name>
<evidence type="ECO:0000256" key="2">
    <source>
        <dbReference type="ARBA" id="ARBA00022723"/>
    </source>
</evidence>
<comment type="caution">
    <text evidence="7">The sequence shown here is derived from an EMBL/GenBank/DDBJ whole genome shotgun (WGS) entry which is preliminary data.</text>
</comment>
<dbReference type="Gene3D" id="3.60.15.10">
    <property type="entry name" value="Ribonuclease Z/Hydroxyacylglutathione hydrolase-like"/>
    <property type="match status" value="1"/>
</dbReference>
<dbReference type="PANTHER" id="PTHR42978:SF3">
    <property type="entry name" value="BLR3078 PROTEIN"/>
    <property type="match status" value="1"/>
</dbReference>
<dbReference type="InterPro" id="IPR051013">
    <property type="entry name" value="MBL_superfamily_lactonases"/>
</dbReference>
<proteinExistence type="inferred from homology"/>
<dbReference type="EMBL" id="CAJZAG010000011">
    <property type="protein sequence ID" value="CAG9183341.1"/>
    <property type="molecule type" value="Genomic_DNA"/>
</dbReference>
<evidence type="ECO:0000259" key="6">
    <source>
        <dbReference type="SMART" id="SM00849"/>
    </source>
</evidence>
<dbReference type="SUPFAM" id="SSF56281">
    <property type="entry name" value="Metallo-hydrolase/oxidoreductase"/>
    <property type="match status" value="1"/>
</dbReference>
<accession>A0ABN7ZGC8</accession>
<protein>
    <submittedName>
        <fullName evidence="7">N-acyl homoserine lactonase AttM</fullName>
        <ecNumber evidence="7">3.1.1.81</ecNumber>
    </submittedName>
</protein>
<gene>
    <name evidence="7" type="primary">attM_2</name>
    <name evidence="7" type="ORF">LMG32289_05349</name>
</gene>
<evidence type="ECO:0000313" key="8">
    <source>
        <dbReference type="Proteomes" id="UP000706525"/>
    </source>
</evidence>
<evidence type="ECO:0000256" key="4">
    <source>
        <dbReference type="ARBA" id="ARBA00022833"/>
    </source>
</evidence>
<dbReference type="PANTHER" id="PTHR42978">
    <property type="entry name" value="QUORUM-QUENCHING LACTONASE YTNP-RELATED-RELATED"/>
    <property type="match status" value="1"/>
</dbReference>
<keyword evidence="3 7" id="KW-0378">Hydrolase</keyword>
<comment type="similarity">
    <text evidence="1">Belongs to the metallo-beta-lactamase superfamily.</text>
</comment>
<dbReference type="InterPro" id="IPR001279">
    <property type="entry name" value="Metallo-B-lactamas"/>
</dbReference>
<sequence length="283" mass="31635">MNRFLATLTVAALLCASIPSLYAAPPEVKMYRLDCGHMRLGDKALFSDAGLYKGEQQDIVMSCYLIRHGKDWILWDTGLPKKYLKGPLTEASFTSKLDRTIVDQLRDLKLGAKDIKYVIVSHAHFDHAGQLNDFPNATLIIQRAELEAIGNTKVALEHHIQGDLFTSHISGRTLKRVRLVDGDVDLFGDGTLKTIHIPGHTPGSMALLINFKNAGPYILSGDQWHFTENRQRNQVPAYNYSHDDTLKSSKKLEDLVSQTHATLVIQHEPTDNAKLPKPPAYLD</sequence>
<dbReference type="GO" id="GO:0102007">
    <property type="term" value="F:acyl-L-homoserine-lactone lactonohydrolase activity"/>
    <property type="evidence" value="ECO:0007669"/>
    <property type="project" value="UniProtKB-EC"/>
</dbReference>
<dbReference type="CDD" id="cd07729">
    <property type="entry name" value="AHL_lactonase_MBL-fold"/>
    <property type="match status" value="1"/>
</dbReference>
<feature type="signal peptide" evidence="5">
    <location>
        <begin position="1"/>
        <end position="23"/>
    </location>
</feature>
<keyword evidence="2" id="KW-0479">Metal-binding</keyword>
<dbReference type="RefSeq" id="WP_223993876.1">
    <property type="nucleotide sequence ID" value="NZ_CAJZAG010000011.1"/>
</dbReference>
<evidence type="ECO:0000256" key="3">
    <source>
        <dbReference type="ARBA" id="ARBA00022801"/>
    </source>
</evidence>
<dbReference type="InterPro" id="IPR036866">
    <property type="entry name" value="RibonucZ/Hydroxyglut_hydro"/>
</dbReference>
<dbReference type="Proteomes" id="UP000706525">
    <property type="component" value="Unassembled WGS sequence"/>
</dbReference>
<keyword evidence="8" id="KW-1185">Reference proteome</keyword>
<dbReference type="EC" id="3.1.1.81" evidence="7"/>
<reference evidence="7 8" key="1">
    <citation type="submission" date="2021-08" db="EMBL/GenBank/DDBJ databases">
        <authorList>
            <person name="Peeters C."/>
        </authorList>
    </citation>
    <scope>NUCLEOTIDE SEQUENCE [LARGE SCALE GENOMIC DNA]</scope>
    <source>
        <strain evidence="7 8">LMG 32289</strain>
    </source>
</reference>
<evidence type="ECO:0000256" key="5">
    <source>
        <dbReference type="SAM" id="SignalP"/>
    </source>
</evidence>
<keyword evidence="4" id="KW-0862">Zinc</keyword>
<evidence type="ECO:0000256" key="1">
    <source>
        <dbReference type="ARBA" id="ARBA00007749"/>
    </source>
</evidence>
<dbReference type="SMART" id="SM00849">
    <property type="entry name" value="Lactamase_B"/>
    <property type="match status" value="1"/>
</dbReference>
<evidence type="ECO:0000313" key="7">
    <source>
        <dbReference type="EMBL" id="CAG9183341.1"/>
    </source>
</evidence>
<dbReference type="Pfam" id="PF00753">
    <property type="entry name" value="Lactamase_B"/>
    <property type="match status" value="1"/>
</dbReference>
<organism evidence="7 8">
    <name type="scientific">Cupriavidus pampae</name>
    <dbReference type="NCBI Taxonomy" id="659251"/>
    <lineage>
        <taxon>Bacteria</taxon>
        <taxon>Pseudomonadati</taxon>
        <taxon>Pseudomonadota</taxon>
        <taxon>Betaproteobacteria</taxon>
        <taxon>Burkholderiales</taxon>
        <taxon>Burkholderiaceae</taxon>
        <taxon>Cupriavidus</taxon>
    </lineage>
</organism>
<feature type="chain" id="PRO_5045123069" evidence="5">
    <location>
        <begin position="24"/>
        <end position="283"/>
    </location>
</feature>
<keyword evidence="5" id="KW-0732">Signal</keyword>